<organism evidence="1 2">
    <name type="scientific">Parascaris univalens</name>
    <name type="common">Nematode worm</name>
    <dbReference type="NCBI Taxonomy" id="6257"/>
    <lineage>
        <taxon>Eukaryota</taxon>
        <taxon>Metazoa</taxon>
        <taxon>Ecdysozoa</taxon>
        <taxon>Nematoda</taxon>
        <taxon>Chromadorea</taxon>
        <taxon>Rhabditida</taxon>
        <taxon>Spirurina</taxon>
        <taxon>Ascaridomorpha</taxon>
        <taxon>Ascaridoidea</taxon>
        <taxon>Ascarididae</taxon>
        <taxon>Parascaris</taxon>
    </lineage>
</organism>
<dbReference type="Proteomes" id="UP000887569">
    <property type="component" value="Unplaced"/>
</dbReference>
<dbReference type="WBParaSite" id="PgR035X_g067_t01">
    <property type="protein sequence ID" value="PgR035X_g067_t01"/>
    <property type="gene ID" value="PgR035X_g067"/>
</dbReference>
<name>A0A915BDN7_PARUN</name>
<reference evidence="2" key="1">
    <citation type="submission" date="2022-11" db="UniProtKB">
        <authorList>
            <consortium name="WormBaseParasite"/>
        </authorList>
    </citation>
    <scope>IDENTIFICATION</scope>
</reference>
<evidence type="ECO:0000313" key="2">
    <source>
        <dbReference type="WBParaSite" id="PgR035X_g067_t01"/>
    </source>
</evidence>
<sequence length="48" mass="5401">YGVAPYYFTRALSYAPLFTIDGTIMLLVSYWMIGLQSTIGHIVFAILI</sequence>
<evidence type="ECO:0000313" key="1">
    <source>
        <dbReference type="Proteomes" id="UP000887569"/>
    </source>
</evidence>
<protein>
    <submittedName>
        <fullName evidence="2">Uncharacterized protein</fullName>
    </submittedName>
</protein>
<dbReference type="AlphaFoldDB" id="A0A915BDN7"/>
<accession>A0A915BDN7</accession>
<keyword evidence="1" id="KW-1185">Reference proteome</keyword>
<proteinExistence type="predicted"/>